<keyword evidence="3" id="KW-0547">Nucleotide-binding</keyword>
<keyword evidence="4 7" id="KW-0418">Kinase</keyword>
<accession>A0A1Y2MXB0</accession>
<organism evidence="7 8">
    <name type="scientific">Pseudonocardia autotrophica</name>
    <name type="common">Amycolata autotrophica</name>
    <name type="synonym">Nocardia autotrophica</name>
    <dbReference type="NCBI Taxonomy" id="2074"/>
    <lineage>
        <taxon>Bacteria</taxon>
        <taxon>Bacillati</taxon>
        <taxon>Actinomycetota</taxon>
        <taxon>Actinomycetes</taxon>
        <taxon>Pseudonocardiales</taxon>
        <taxon>Pseudonocardiaceae</taxon>
        <taxon>Pseudonocardia</taxon>
    </lineage>
</organism>
<dbReference type="PANTHER" id="PTHR43085">
    <property type="entry name" value="HEXOKINASE FAMILY MEMBER"/>
    <property type="match status" value="1"/>
</dbReference>
<dbReference type="STRING" id="2074.BG845_03060"/>
<evidence type="ECO:0000256" key="4">
    <source>
        <dbReference type="ARBA" id="ARBA00022777"/>
    </source>
</evidence>
<dbReference type="InterPro" id="IPR011611">
    <property type="entry name" value="PfkB_dom"/>
</dbReference>
<evidence type="ECO:0000259" key="6">
    <source>
        <dbReference type="Pfam" id="PF00294"/>
    </source>
</evidence>
<sequence length="308" mass="31469">MIDLLVAGEVMTAVRCDGPLRLGGSATVSVVGAEAGVAIGAARLGHSTALGGRVGADESGALVRRTLAAEQVALDAVVTDPEATTGLVLFERRTPDLTRVEYHRRGSAGSRWGPADLAPALALRPRAVHLSGVTAALSESCRAACAELARRARLLGAVVSFDLNHRPALWPGDVAGPELAALAGLADVVIGSPEEFDLIGAADPAGLLAGVPGEVVVKNGAHGATSHDADGTRHQPALRVRAVDPVGAGDAFCAGWLSALLDGADRTERLRRAVTVGAFAVTARGDWEGLPRRDELSLLGLPDGAVVR</sequence>
<name>A0A1Y2MXB0_PSEAH</name>
<dbReference type="SUPFAM" id="SSF53613">
    <property type="entry name" value="Ribokinase-like"/>
    <property type="match status" value="1"/>
</dbReference>
<dbReference type="RefSeq" id="WP_232021307.1">
    <property type="nucleotide sequence ID" value="NZ_AP018920.1"/>
</dbReference>
<evidence type="ECO:0000313" key="8">
    <source>
        <dbReference type="Proteomes" id="UP000194360"/>
    </source>
</evidence>
<dbReference type="InterPro" id="IPR050306">
    <property type="entry name" value="PfkB_Carbo_kinase"/>
</dbReference>
<dbReference type="EC" id="2.7.1.45" evidence="7"/>
<proteinExistence type="inferred from homology"/>
<comment type="similarity">
    <text evidence="1">Belongs to the carbohydrate kinase PfkB family.</text>
</comment>
<dbReference type="AlphaFoldDB" id="A0A1Y2MXB0"/>
<dbReference type="PANTHER" id="PTHR43085:SF1">
    <property type="entry name" value="PSEUDOURIDINE KINASE-RELATED"/>
    <property type="match status" value="1"/>
</dbReference>
<keyword evidence="5" id="KW-0067">ATP-binding</keyword>
<evidence type="ECO:0000256" key="1">
    <source>
        <dbReference type="ARBA" id="ARBA00010688"/>
    </source>
</evidence>
<dbReference type="EMBL" id="MIGB01000015">
    <property type="protein sequence ID" value="OSY39825.1"/>
    <property type="molecule type" value="Genomic_DNA"/>
</dbReference>
<dbReference type="GO" id="GO:0005524">
    <property type="term" value="F:ATP binding"/>
    <property type="evidence" value="ECO:0007669"/>
    <property type="project" value="UniProtKB-KW"/>
</dbReference>
<keyword evidence="2 7" id="KW-0808">Transferase</keyword>
<feature type="domain" description="Carbohydrate kinase PfkB" evidence="6">
    <location>
        <begin position="4"/>
        <end position="291"/>
    </location>
</feature>
<dbReference type="Gene3D" id="3.40.1190.20">
    <property type="match status" value="1"/>
</dbReference>
<dbReference type="InterPro" id="IPR029056">
    <property type="entry name" value="Ribokinase-like"/>
</dbReference>
<gene>
    <name evidence="7" type="primary">kdgK_2</name>
    <name evidence="7" type="ORF">BG845_03060</name>
</gene>
<protein>
    <submittedName>
        <fullName evidence="7">2-dehydro-3-deoxygluconokinase</fullName>
        <ecNumber evidence="7">2.7.1.45</ecNumber>
    </submittedName>
</protein>
<dbReference type="Pfam" id="PF00294">
    <property type="entry name" value="PfkB"/>
    <property type="match status" value="1"/>
</dbReference>
<evidence type="ECO:0000313" key="7">
    <source>
        <dbReference type="EMBL" id="OSY39825.1"/>
    </source>
</evidence>
<comment type="caution">
    <text evidence="7">The sequence shown here is derived from an EMBL/GenBank/DDBJ whole genome shotgun (WGS) entry which is preliminary data.</text>
</comment>
<reference evidence="7 8" key="1">
    <citation type="submission" date="2016-09" db="EMBL/GenBank/DDBJ databases">
        <title>Pseudonocardia autotrophica DSM535, a candidate organism with high potential of specific P450 cytochromes.</title>
        <authorList>
            <person name="Grumaz C."/>
            <person name="Vainshtein Y."/>
            <person name="Kirstahler P."/>
            <person name="Sohn K."/>
        </authorList>
    </citation>
    <scope>NUCLEOTIDE SEQUENCE [LARGE SCALE GENOMIC DNA]</scope>
    <source>
        <strain evidence="7 8">DSM 535</strain>
    </source>
</reference>
<evidence type="ECO:0000256" key="5">
    <source>
        <dbReference type="ARBA" id="ARBA00022840"/>
    </source>
</evidence>
<evidence type="ECO:0000256" key="3">
    <source>
        <dbReference type="ARBA" id="ARBA00022741"/>
    </source>
</evidence>
<dbReference type="CDD" id="cd01166">
    <property type="entry name" value="KdgK"/>
    <property type="match status" value="1"/>
</dbReference>
<dbReference type="GO" id="GO:0008673">
    <property type="term" value="F:2-dehydro-3-deoxygluconokinase activity"/>
    <property type="evidence" value="ECO:0007669"/>
    <property type="project" value="UniProtKB-EC"/>
</dbReference>
<keyword evidence="8" id="KW-1185">Reference proteome</keyword>
<dbReference type="Proteomes" id="UP000194360">
    <property type="component" value="Unassembled WGS sequence"/>
</dbReference>
<evidence type="ECO:0000256" key="2">
    <source>
        <dbReference type="ARBA" id="ARBA00022679"/>
    </source>
</evidence>